<dbReference type="SMART" id="SM00506">
    <property type="entry name" value="A1pp"/>
    <property type="match status" value="1"/>
</dbReference>
<dbReference type="Gene3D" id="3.40.220.10">
    <property type="entry name" value="Leucine Aminopeptidase, subunit E, domain 1"/>
    <property type="match status" value="1"/>
</dbReference>
<gene>
    <name evidence="2" type="ORF">scyTo_0013862</name>
</gene>
<name>A0A401P6H2_SCYTO</name>
<dbReference type="Proteomes" id="UP000288216">
    <property type="component" value="Unassembled WGS sequence"/>
</dbReference>
<dbReference type="OrthoDB" id="2155246at2759"/>
<keyword evidence="3" id="KW-1185">Reference proteome</keyword>
<organism evidence="2 3">
    <name type="scientific">Scyliorhinus torazame</name>
    <name type="common">Cloudy catshark</name>
    <name type="synonym">Catulus torazame</name>
    <dbReference type="NCBI Taxonomy" id="75743"/>
    <lineage>
        <taxon>Eukaryota</taxon>
        <taxon>Metazoa</taxon>
        <taxon>Chordata</taxon>
        <taxon>Craniata</taxon>
        <taxon>Vertebrata</taxon>
        <taxon>Chondrichthyes</taxon>
        <taxon>Elasmobranchii</taxon>
        <taxon>Galeomorphii</taxon>
        <taxon>Galeoidea</taxon>
        <taxon>Carcharhiniformes</taxon>
        <taxon>Scyliorhinidae</taxon>
        <taxon>Scyliorhinus</taxon>
    </lineage>
</organism>
<protein>
    <recommendedName>
        <fullName evidence="1">Macro domain-containing protein</fullName>
    </recommendedName>
</protein>
<proteinExistence type="predicted"/>
<dbReference type="InterPro" id="IPR043472">
    <property type="entry name" value="Macro_dom-like"/>
</dbReference>
<reference evidence="2 3" key="1">
    <citation type="journal article" date="2018" name="Nat. Ecol. Evol.">
        <title>Shark genomes provide insights into elasmobranch evolution and the origin of vertebrates.</title>
        <authorList>
            <person name="Hara Y"/>
            <person name="Yamaguchi K"/>
            <person name="Onimaru K"/>
            <person name="Kadota M"/>
            <person name="Koyanagi M"/>
            <person name="Keeley SD"/>
            <person name="Tatsumi K"/>
            <person name="Tanaka K"/>
            <person name="Motone F"/>
            <person name="Kageyama Y"/>
            <person name="Nozu R"/>
            <person name="Adachi N"/>
            <person name="Nishimura O"/>
            <person name="Nakagawa R"/>
            <person name="Tanegashima C"/>
            <person name="Kiyatake I"/>
            <person name="Matsumoto R"/>
            <person name="Murakumo K"/>
            <person name="Nishida K"/>
            <person name="Terakita A"/>
            <person name="Kuratani S"/>
            <person name="Sato K"/>
            <person name="Hyodo S Kuraku.S."/>
        </authorList>
    </citation>
    <scope>NUCLEOTIDE SEQUENCE [LARGE SCALE GENOMIC DNA]</scope>
</reference>
<dbReference type="SUPFAM" id="SSF52949">
    <property type="entry name" value="Macro domain-like"/>
    <property type="match status" value="1"/>
</dbReference>
<feature type="domain" description="Macro" evidence="1">
    <location>
        <begin position="32"/>
        <end position="194"/>
    </location>
</feature>
<evidence type="ECO:0000259" key="1">
    <source>
        <dbReference type="PROSITE" id="PS51154"/>
    </source>
</evidence>
<dbReference type="PROSITE" id="PS51154">
    <property type="entry name" value="MACRO"/>
    <property type="match status" value="1"/>
</dbReference>
<dbReference type="EMBL" id="BFAA01007252">
    <property type="protein sequence ID" value="GCB68703.1"/>
    <property type="molecule type" value="Genomic_DNA"/>
</dbReference>
<dbReference type="GO" id="GO:0140291">
    <property type="term" value="P:peptidyl-glutamate ADP-deribosylation"/>
    <property type="evidence" value="ECO:0007669"/>
    <property type="project" value="TreeGrafter"/>
</dbReference>
<sequence>MTQGPVAAVTGPITFGEEGRSTKGIEINKMACSIDRPLEGNSFGIHYVTGDLFNCPEQDALAHCISEDCRMGAGIAVLFRKRFQSVTELLNQKKKTGDVAVLKRKQRYIYYLITKKKAYQKPTYDSLQSSLEAMKRHCLNNGVTRISMPRIGCGLDKLNWSIVSARIQEVFKGTNIEITVYSLETPTKFISHTK</sequence>
<accession>A0A401P6H2</accession>
<dbReference type="PANTHER" id="PTHR12521:SF0">
    <property type="entry name" value="ADP-RIBOSE GLYCOHYDROLASE OARD1"/>
    <property type="match status" value="1"/>
</dbReference>
<dbReference type="Pfam" id="PF01661">
    <property type="entry name" value="Macro"/>
    <property type="match status" value="1"/>
</dbReference>
<evidence type="ECO:0000313" key="3">
    <source>
        <dbReference type="Proteomes" id="UP000288216"/>
    </source>
</evidence>
<dbReference type="AlphaFoldDB" id="A0A401P6H2"/>
<dbReference type="CDD" id="cd02901">
    <property type="entry name" value="Macro_Poa1p-like"/>
    <property type="match status" value="1"/>
</dbReference>
<dbReference type="InterPro" id="IPR002589">
    <property type="entry name" value="Macro_dom"/>
</dbReference>
<dbReference type="OMA" id="QGYQINE"/>
<dbReference type="InterPro" id="IPR050892">
    <property type="entry name" value="ADP-ribose_metab_enzymes"/>
</dbReference>
<comment type="caution">
    <text evidence="2">The sequence shown here is derived from an EMBL/GenBank/DDBJ whole genome shotgun (WGS) entry which is preliminary data.</text>
</comment>
<evidence type="ECO:0000313" key="2">
    <source>
        <dbReference type="EMBL" id="GCB68703.1"/>
    </source>
</evidence>
<dbReference type="PANTHER" id="PTHR12521">
    <property type="entry name" value="PROTEIN C6ORF130"/>
    <property type="match status" value="1"/>
</dbReference>